<dbReference type="OrthoDB" id="1730662at2759"/>
<dbReference type="PANTHER" id="PTHR34115">
    <property type="entry name" value="PROTEIN, PUTATIVE-RELATED"/>
    <property type="match status" value="1"/>
</dbReference>
<sequence>MEGFKLESEVRVDEDIHHNHVRFPIRRLRAPRLHLASRVKPKKTSSTSTIKKDQQLVIAAFPCHEVFMFLNQQFLGVLQVEYQNKAKSLSETHPIPMWTFLTATCFYNVILAFKINLKARSGNFGLILEHVLLVSGSLSSASLLSIFQPHQHFWFLYVTIGIYIALMLVHHLLKNQVLMVITTRMTSAFQLRANLNLFCGRLRQ</sequence>
<keyword evidence="1" id="KW-0812">Transmembrane</keyword>
<keyword evidence="1" id="KW-0472">Membrane</keyword>
<dbReference type="Proteomes" id="UP000257109">
    <property type="component" value="Unassembled WGS sequence"/>
</dbReference>
<protein>
    <submittedName>
        <fullName evidence="2">Uncharacterized protein</fullName>
    </submittedName>
</protein>
<dbReference type="InterPro" id="IPR053258">
    <property type="entry name" value="Ca-permeable_cation_channel"/>
</dbReference>
<dbReference type="AlphaFoldDB" id="A0A371G6Z0"/>
<keyword evidence="1" id="KW-1133">Transmembrane helix</keyword>
<feature type="transmembrane region" description="Helical" evidence="1">
    <location>
        <begin position="125"/>
        <end position="147"/>
    </location>
</feature>
<feature type="transmembrane region" description="Helical" evidence="1">
    <location>
        <begin position="153"/>
        <end position="173"/>
    </location>
</feature>
<dbReference type="PANTHER" id="PTHR34115:SF6">
    <property type="entry name" value="PROTEIN, PUTATIVE-RELATED"/>
    <property type="match status" value="1"/>
</dbReference>
<comment type="caution">
    <text evidence="2">The sequence shown here is derived from an EMBL/GenBank/DDBJ whole genome shotgun (WGS) entry which is preliminary data.</text>
</comment>
<feature type="non-terminal residue" evidence="2">
    <location>
        <position position="1"/>
    </location>
</feature>
<name>A0A371G6Z0_MUCPR</name>
<dbReference type="EMBL" id="QJKJ01006605">
    <property type="protein sequence ID" value="RDX86113.1"/>
    <property type="molecule type" value="Genomic_DNA"/>
</dbReference>
<feature type="transmembrane region" description="Helical" evidence="1">
    <location>
        <begin position="95"/>
        <end position="113"/>
    </location>
</feature>
<evidence type="ECO:0000313" key="2">
    <source>
        <dbReference type="EMBL" id="RDX86113.1"/>
    </source>
</evidence>
<organism evidence="2 3">
    <name type="scientific">Mucuna pruriens</name>
    <name type="common">Velvet bean</name>
    <name type="synonym">Dolichos pruriens</name>
    <dbReference type="NCBI Taxonomy" id="157652"/>
    <lineage>
        <taxon>Eukaryota</taxon>
        <taxon>Viridiplantae</taxon>
        <taxon>Streptophyta</taxon>
        <taxon>Embryophyta</taxon>
        <taxon>Tracheophyta</taxon>
        <taxon>Spermatophyta</taxon>
        <taxon>Magnoliopsida</taxon>
        <taxon>eudicotyledons</taxon>
        <taxon>Gunneridae</taxon>
        <taxon>Pentapetalae</taxon>
        <taxon>rosids</taxon>
        <taxon>fabids</taxon>
        <taxon>Fabales</taxon>
        <taxon>Fabaceae</taxon>
        <taxon>Papilionoideae</taxon>
        <taxon>50 kb inversion clade</taxon>
        <taxon>NPAAA clade</taxon>
        <taxon>indigoferoid/millettioid clade</taxon>
        <taxon>Phaseoleae</taxon>
        <taxon>Mucuna</taxon>
    </lineage>
</organism>
<proteinExistence type="predicted"/>
<evidence type="ECO:0000313" key="3">
    <source>
        <dbReference type="Proteomes" id="UP000257109"/>
    </source>
</evidence>
<accession>A0A371G6Z0</accession>
<evidence type="ECO:0000256" key="1">
    <source>
        <dbReference type="SAM" id="Phobius"/>
    </source>
</evidence>
<gene>
    <name evidence="2" type="ORF">CR513_32596</name>
</gene>
<reference evidence="2" key="1">
    <citation type="submission" date="2018-05" db="EMBL/GenBank/DDBJ databases">
        <title>Draft genome of Mucuna pruriens seed.</title>
        <authorList>
            <person name="Nnadi N.E."/>
            <person name="Vos R."/>
            <person name="Hasami M.H."/>
            <person name="Devisetty U.K."/>
            <person name="Aguiy J.C."/>
        </authorList>
    </citation>
    <scope>NUCLEOTIDE SEQUENCE [LARGE SCALE GENOMIC DNA]</scope>
    <source>
        <strain evidence="2">JCA_2017</strain>
    </source>
</reference>
<keyword evidence="3" id="KW-1185">Reference proteome</keyword>